<dbReference type="PROSITE" id="PS50893">
    <property type="entry name" value="ABC_TRANSPORTER_2"/>
    <property type="match status" value="2"/>
</dbReference>
<evidence type="ECO:0000259" key="5">
    <source>
        <dbReference type="PROSITE" id="PS50893"/>
    </source>
</evidence>
<dbReference type="EMBL" id="JACHVT010000002">
    <property type="protein sequence ID" value="MBB2985760.1"/>
    <property type="molecule type" value="Genomic_DNA"/>
</dbReference>
<dbReference type="PANTHER" id="PTHR42855:SF1">
    <property type="entry name" value="ABC TRANSPORTER DOMAIN-CONTAINING PROTEIN"/>
    <property type="match status" value="1"/>
</dbReference>
<accession>A0A839PNH1</accession>
<keyword evidence="1" id="KW-0547">Nucleotide-binding</keyword>
<feature type="domain" description="ABC transporter" evidence="5">
    <location>
        <begin position="5"/>
        <end position="232"/>
    </location>
</feature>
<feature type="domain" description="ABC transporter" evidence="5">
    <location>
        <begin position="296"/>
        <end position="520"/>
    </location>
</feature>
<comment type="caution">
    <text evidence="6">The sequence shown here is derived from an EMBL/GenBank/DDBJ whole genome shotgun (WGS) entry which is preliminary data.</text>
</comment>
<feature type="region of interest" description="Disordered" evidence="4">
    <location>
        <begin position="517"/>
        <end position="549"/>
    </location>
</feature>
<evidence type="ECO:0000313" key="7">
    <source>
        <dbReference type="Proteomes" id="UP000590811"/>
    </source>
</evidence>
<sequence length="616" mass="66617">MANLVSLERVSLVFGTSHVLDEVSVGVLTGDRIGVVGVNGGGKSTLLRVIAGLQESDSGRITKQGGDDGIRISMLSQDDSLDPAATIRETVLGDRPEHVWAGDPRIRDVLTGLLGGIGAEAVGGLDSLVGPKSGGERRRLALARLLVDDPELLLLDEPTNHLDVEGVAWLAEHLATKRPRPGNATVAITHDRWFLDAYATLTWEVESGHVTSFEGGYAAYVLAKAERDRLAGLQAERRANLMRKELAWLRRGPPARTSKPKFRIDAANALIADEPAPRDSVELATFATRRLGKDVLDLEDATVTVGDPPDERVLLDRVTWRLAPGERVGIVGVNGAGKSTLLRALTGDVPLAGGRRRVGKTVAVAYLTQEVRELERFESWRVIEAIEDVKQWTTLGGKEISAGQLATRLGFPGGRQQSRVGDLSGGERRRLQLTRLLLTEPNVLILDEPTNDLDIETLTSLEDVLDGWAGTLIVVSHDRYLLERVCDHQLALLGDGRLRDLPGGVEEYLRLRHAAPARGAASSSARPAASSAGPSGDTETTPAANPAQVREARKVMARVEKQLARLGEREQRLHGDMAQHATDPGRLRELGTALQEVVDEREGLELEWLEAAEVVG</sequence>
<protein>
    <submittedName>
        <fullName evidence="6">ATPase subunit of ABC transporter with duplicated ATPase domains</fullName>
    </submittedName>
</protein>
<gene>
    <name evidence="6" type="ORF">FHW14_000909</name>
</gene>
<reference evidence="6 7" key="1">
    <citation type="submission" date="2020-08" db="EMBL/GenBank/DDBJ databases">
        <title>Genomic Encyclopedia of Type Strains, Phase IV (KMG-V): Genome sequencing to study the core and pangenomes of soil and plant-associated prokaryotes.</title>
        <authorList>
            <person name="Whitman W."/>
        </authorList>
    </citation>
    <scope>NUCLEOTIDE SEQUENCE [LARGE SCALE GENOMIC DNA]</scope>
    <source>
        <strain evidence="6 7">B3ACCR2</strain>
    </source>
</reference>
<keyword evidence="3" id="KW-0175">Coiled coil</keyword>
<dbReference type="Gene3D" id="3.40.50.300">
    <property type="entry name" value="P-loop containing nucleotide triphosphate hydrolases"/>
    <property type="match status" value="2"/>
</dbReference>
<dbReference type="AlphaFoldDB" id="A0A839PNH1"/>
<feature type="compositionally biased region" description="Low complexity" evidence="4">
    <location>
        <begin position="517"/>
        <end position="536"/>
    </location>
</feature>
<dbReference type="Pfam" id="PF00005">
    <property type="entry name" value="ABC_tran"/>
    <property type="match status" value="2"/>
</dbReference>
<evidence type="ECO:0000256" key="3">
    <source>
        <dbReference type="SAM" id="Coils"/>
    </source>
</evidence>
<dbReference type="Proteomes" id="UP000590811">
    <property type="component" value="Unassembled WGS sequence"/>
</dbReference>
<evidence type="ECO:0000256" key="2">
    <source>
        <dbReference type="ARBA" id="ARBA00022840"/>
    </source>
</evidence>
<keyword evidence="2" id="KW-0067">ATP-binding</keyword>
<dbReference type="CDD" id="cd03221">
    <property type="entry name" value="ABCF_EF-3"/>
    <property type="match status" value="1"/>
</dbReference>
<dbReference type="SUPFAM" id="SSF52540">
    <property type="entry name" value="P-loop containing nucleoside triphosphate hydrolases"/>
    <property type="match status" value="2"/>
</dbReference>
<dbReference type="InterPro" id="IPR003593">
    <property type="entry name" value="AAA+_ATPase"/>
</dbReference>
<feature type="coiled-coil region" evidence="3">
    <location>
        <begin position="549"/>
        <end position="607"/>
    </location>
</feature>
<name>A0A839PNH1_9MICO</name>
<dbReference type="GO" id="GO:0005524">
    <property type="term" value="F:ATP binding"/>
    <property type="evidence" value="ECO:0007669"/>
    <property type="project" value="UniProtKB-KW"/>
</dbReference>
<evidence type="ECO:0000313" key="6">
    <source>
        <dbReference type="EMBL" id="MBB2985760.1"/>
    </source>
</evidence>
<dbReference type="InterPro" id="IPR051309">
    <property type="entry name" value="ABCF_ATPase"/>
</dbReference>
<dbReference type="RefSeq" id="WP_184508660.1">
    <property type="nucleotide sequence ID" value="NZ_JACHVT010000002.1"/>
</dbReference>
<evidence type="ECO:0000256" key="1">
    <source>
        <dbReference type="ARBA" id="ARBA00022741"/>
    </source>
</evidence>
<dbReference type="PANTHER" id="PTHR42855">
    <property type="entry name" value="ABC TRANSPORTER ATP-BINDING SUBUNIT"/>
    <property type="match status" value="1"/>
</dbReference>
<dbReference type="InterPro" id="IPR003439">
    <property type="entry name" value="ABC_transporter-like_ATP-bd"/>
</dbReference>
<dbReference type="GO" id="GO:0016887">
    <property type="term" value="F:ATP hydrolysis activity"/>
    <property type="evidence" value="ECO:0007669"/>
    <property type="project" value="InterPro"/>
</dbReference>
<dbReference type="InterPro" id="IPR027417">
    <property type="entry name" value="P-loop_NTPase"/>
</dbReference>
<dbReference type="SMART" id="SM00382">
    <property type="entry name" value="AAA"/>
    <property type="match status" value="2"/>
</dbReference>
<proteinExistence type="predicted"/>
<evidence type="ECO:0000256" key="4">
    <source>
        <dbReference type="SAM" id="MobiDB-lite"/>
    </source>
</evidence>
<organism evidence="6 7">
    <name type="scientific">Terracoccus luteus</name>
    <dbReference type="NCBI Taxonomy" id="53356"/>
    <lineage>
        <taxon>Bacteria</taxon>
        <taxon>Bacillati</taxon>
        <taxon>Actinomycetota</taxon>
        <taxon>Actinomycetes</taxon>
        <taxon>Micrococcales</taxon>
        <taxon>Intrasporangiaceae</taxon>
        <taxon>Terracoccus</taxon>
    </lineage>
</organism>